<dbReference type="SUPFAM" id="SSF64518">
    <property type="entry name" value="Phase 1 flagellin"/>
    <property type="match status" value="1"/>
</dbReference>
<dbReference type="RefSeq" id="WP_379917186.1">
    <property type="nucleotide sequence ID" value="NZ_JBHUDD010000141.1"/>
</dbReference>
<evidence type="ECO:0000259" key="5">
    <source>
        <dbReference type="Pfam" id="PF00669"/>
    </source>
</evidence>
<keyword evidence="6" id="KW-0969">Cilium</keyword>
<dbReference type="NCBIfam" id="TIGR02550">
    <property type="entry name" value="flagell_flgL"/>
    <property type="match status" value="1"/>
</dbReference>
<comment type="similarity">
    <text evidence="3">Belongs to the bacterial flagellin family.</text>
</comment>
<dbReference type="Proteomes" id="UP001597186">
    <property type="component" value="Unassembled WGS sequence"/>
</dbReference>
<evidence type="ECO:0000256" key="2">
    <source>
        <dbReference type="ARBA" id="ARBA00004613"/>
    </source>
</evidence>
<evidence type="ECO:0000256" key="3">
    <source>
        <dbReference type="ARBA" id="ARBA00005709"/>
    </source>
</evidence>
<keyword evidence="6" id="KW-0282">Flagellum</keyword>
<dbReference type="Gene3D" id="3.30.70.2120">
    <property type="match status" value="1"/>
</dbReference>
<sequence>MSVSTKLFADQMLNRFSRINDEIELRQTKISTGQEITQASDKPIDAVRLSALEERSTQLAGFVRNVRTAQESLTLADAELTSAFDMLTRLREIGTAANSDTIAPIDREAFRVEVAQIRTALVGLANSRTTDGQAIFAGYATDTTPFALNASGGIDFKGDGGEHTLAASETMRLPTSVNGGRVFMQVETNSGMASIFDIVDSFEAALSTKEFVRDSLSVPGDPGLSLQFNGDRVPRDVSFVIEGPSGRTAVNVSEVVGGSNDRLIEAINAQSVATGITAELSENGRLQLSAGTGTVTISELDVEGVNRASKDPKFTFTTDGVPAQTLAPVAQQLGSQLTKLIDAGQHIALSRTTVGARLERAESQEENLLTRSVALDTQLNDLSAADLERVITELQSLLVNRDAARQAYSKISQSSLFDFLN</sequence>
<dbReference type="Pfam" id="PF00669">
    <property type="entry name" value="Flagellin_N"/>
    <property type="match status" value="1"/>
</dbReference>
<reference evidence="7" key="1">
    <citation type="journal article" date="2019" name="Int. J. Syst. Evol. Microbiol.">
        <title>The Global Catalogue of Microorganisms (GCM) 10K type strain sequencing project: providing services to taxonomists for standard genome sequencing and annotation.</title>
        <authorList>
            <consortium name="The Broad Institute Genomics Platform"/>
            <consortium name="The Broad Institute Genome Sequencing Center for Infectious Disease"/>
            <person name="Wu L."/>
            <person name="Ma J."/>
        </authorList>
    </citation>
    <scope>NUCLEOTIDE SEQUENCE [LARGE SCALE GENOMIC DNA]</scope>
    <source>
        <strain evidence="7">CGMCC 1.12477</strain>
    </source>
</reference>
<protein>
    <submittedName>
        <fullName evidence="6">Flagellar hook-associated protein FlgL</fullName>
    </submittedName>
</protein>
<dbReference type="Pfam" id="PF07196">
    <property type="entry name" value="Flagellin_IN"/>
    <property type="match status" value="1"/>
</dbReference>
<dbReference type="InterPro" id="IPR013384">
    <property type="entry name" value="Flagell_FlgL"/>
</dbReference>
<keyword evidence="7" id="KW-1185">Reference proteome</keyword>
<evidence type="ECO:0000313" key="6">
    <source>
        <dbReference type="EMBL" id="MFD1510730.1"/>
    </source>
</evidence>
<dbReference type="PANTHER" id="PTHR42792">
    <property type="entry name" value="FLAGELLIN"/>
    <property type="match status" value="1"/>
</dbReference>
<dbReference type="InterPro" id="IPR010810">
    <property type="entry name" value="Flagellin_hook_IN_motif"/>
</dbReference>
<organism evidence="6 7">
    <name type="scientific">Lacimonas salitolerans</name>
    <dbReference type="NCBI Taxonomy" id="1323750"/>
    <lineage>
        <taxon>Bacteria</taxon>
        <taxon>Pseudomonadati</taxon>
        <taxon>Pseudomonadota</taxon>
        <taxon>Alphaproteobacteria</taxon>
        <taxon>Rhodobacterales</taxon>
        <taxon>Paracoccaceae</taxon>
        <taxon>Lacimonas</taxon>
    </lineage>
</organism>
<comment type="subcellular location">
    <subcellularLocation>
        <location evidence="1">Bacterial flagellum</location>
    </subcellularLocation>
    <subcellularLocation>
        <location evidence="2">Secreted</location>
    </subcellularLocation>
</comment>
<dbReference type="EMBL" id="JBHUDD010000141">
    <property type="protein sequence ID" value="MFD1510730.1"/>
    <property type="molecule type" value="Genomic_DNA"/>
</dbReference>
<feature type="domain" description="Flagellin N-terminal" evidence="5">
    <location>
        <begin position="3"/>
        <end position="141"/>
    </location>
</feature>
<evidence type="ECO:0000256" key="1">
    <source>
        <dbReference type="ARBA" id="ARBA00004365"/>
    </source>
</evidence>
<dbReference type="InterPro" id="IPR001492">
    <property type="entry name" value="Flagellin"/>
</dbReference>
<dbReference type="Gene3D" id="1.20.1330.10">
    <property type="entry name" value="f41 fragment of flagellin, N-terminal domain"/>
    <property type="match status" value="1"/>
</dbReference>
<name>A0ABW4EIM0_9RHOB</name>
<gene>
    <name evidence="6" type="primary">flgL</name>
    <name evidence="6" type="ORF">ACFTOW_15195</name>
</gene>
<keyword evidence="4" id="KW-0975">Bacterial flagellum</keyword>
<proteinExistence type="inferred from homology"/>
<evidence type="ECO:0000256" key="4">
    <source>
        <dbReference type="ARBA" id="ARBA00023143"/>
    </source>
</evidence>
<keyword evidence="6" id="KW-0966">Cell projection</keyword>
<accession>A0ABW4EIM0</accession>
<dbReference type="InterPro" id="IPR001029">
    <property type="entry name" value="Flagellin_N"/>
</dbReference>
<dbReference type="PANTHER" id="PTHR42792:SF1">
    <property type="entry name" value="FLAGELLAR HOOK-ASSOCIATED PROTEIN 3"/>
    <property type="match status" value="1"/>
</dbReference>
<comment type="caution">
    <text evidence="6">The sequence shown here is derived from an EMBL/GenBank/DDBJ whole genome shotgun (WGS) entry which is preliminary data.</text>
</comment>
<evidence type="ECO:0000313" key="7">
    <source>
        <dbReference type="Proteomes" id="UP001597186"/>
    </source>
</evidence>